<organism evidence="2 3">
    <name type="scientific">Aphanomyces astaci</name>
    <name type="common">Crayfish plague agent</name>
    <dbReference type="NCBI Taxonomy" id="112090"/>
    <lineage>
        <taxon>Eukaryota</taxon>
        <taxon>Sar</taxon>
        <taxon>Stramenopiles</taxon>
        <taxon>Oomycota</taxon>
        <taxon>Saprolegniomycetes</taxon>
        <taxon>Saprolegniales</taxon>
        <taxon>Verrucalvaceae</taxon>
        <taxon>Aphanomyces</taxon>
    </lineage>
</organism>
<dbReference type="Pfam" id="PF11427">
    <property type="entry name" value="HTH_Tnp_Tc3_1"/>
    <property type="match status" value="1"/>
</dbReference>
<dbReference type="InterPro" id="IPR025898">
    <property type="entry name" value="Tc3_transposase_DNA-bd_dom"/>
</dbReference>
<evidence type="ECO:0000313" key="2">
    <source>
        <dbReference type="EMBL" id="KAF0707113.1"/>
    </source>
</evidence>
<protein>
    <recommendedName>
        <fullName evidence="1">Tc3 transposase DNA binding domain-containing protein</fullName>
    </recommendedName>
</protein>
<evidence type="ECO:0000313" key="3">
    <source>
        <dbReference type="Proteomes" id="UP000469452"/>
    </source>
</evidence>
<dbReference type="PANTHER" id="PTHR23022:SF129">
    <property type="entry name" value="TRANSPOSABLE ELEMENT TC3 TRANSPOSASE"/>
    <property type="match status" value="1"/>
</dbReference>
<name>A0A6A4ZI45_APHAT</name>
<accession>A0A6A4ZI45</accession>
<feature type="domain" description="Tc3 transposase DNA binding" evidence="1">
    <location>
        <begin position="4"/>
        <end position="49"/>
    </location>
</feature>
<dbReference type="VEuPathDB" id="FungiDB:H257_02900"/>
<reference evidence="2 3" key="1">
    <citation type="submission" date="2019-06" db="EMBL/GenBank/DDBJ databases">
        <title>Genomics analysis of Aphanomyces spp. identifies a new class of oomycete effector associated with host adaptation.</title>
        <authorList>
            <person name="Gaulin E."/>
        </authorList>
    </citation>
    <scope>NUCLEOTIDE SEQUENCE [LARGE SCALE GENOMIC DNA]</scope>
    <source>
        <strain evidence="2 3">E</strain>
    </source>
</reference>
<dbReference type="InterPro" id="IPR052338">
    <property type="entry name" value="Transposase_5"/>
</dbReference>
<dbReference type="EMBL" id="VJMI01019530">
    <property type="protein sequence ID" value="KAF0707113.1"/>
    <property type="molecule type" value="Genomic_DNA"/>
</dbReference>
<proteinExistence type="predicted"/>
<dbReference type="Gene3D" id="1.10.10.60">
    <property type="entry name" value="Homeodomain-like"/>
    <property type="match status" value="1"/>
</dbReference>
<sequence>MPAGPRLSPEEQGMVLALHKAGKSQSEMETLVGRSRKAVMHFLANRESYNVNKRKGRPPKVIPQDVQRLFRKASNALIISRELVDALQLFIKPRQVRPLLSSAPHLKYVKAKTAPLLTDQHKKNRQSWAMEKVVWTAEQWQNVVFSDDKKVQPGWPDGLKCHWHDLRKETHVLSKRQWGGGNVMVWAGFSTVGKTKLCILDGFQDSTAYIWTQPEYLLPFIDLHYRRDSIFQQDNAPIHSSIETKAFF</sequence>
<dbReference type="InterPro" id="IPR036397">
    <property type="entry name" value="RNaseH_sf"/>
</dbReference>
<dbReference type="Proteomes" id="UP000469452">
    <property type="component" value="Unassembled WGS sequence"/>
</dbReference>
<evidence type="ECO:0000259" key="1">
    <source>
        <dbReference type="Pfam" id="PF11427"/>
    </source>
</evidence>
<dbReference type="PANTHER" id="PTHR23022">
    <property type="entry name" value="TRANSPOSABLE ELEMENT-RELATED"/>
    <property type="match status" value="1"/>
</dbReference>
<dbReference type="AlphaFoldDB" id="A0A6A4ZI45"/>
<gene>
    <name evidence="2" type="ORF">AaE_013767</name>
</gene>
<dbReference type="Gene3D" id="3.30.420.10">
    <property type="entry name" value="Ribonuclease H-like superfamily/Ribonuclease H"/>
    <property type="match status" value="1"/>
</dbReference>
<dbReference type="GO" id="GO:0003677">
    <property type="term" value="F:DNA binding"/>
    <property type="evidence" value="ECO:0007669"/>
    <property type="project" value="InterPro"/>
</dbReference>
<comment type="caution">
    <text evidence="2">The sequence shown here is derived from an EMBL/GenBank/DDBJ whole genome shotgun (WGS) entry which is preliminary data.</text>
</comment>